<dbReference type="EMBL" id="AUXZ01000013">
    <property type="protein sequence ID" value="KZN55501.1"/>
    <property type="molecule type" value="Genomic_DNA"/>
</dbReference>
<dbReference type="InterPro" id="IPR029045">
    <property type="entry name" value="ClpP/crotonase-like_dom_sf"/>
</dbReference>
<reference evidence="3 4" key="1">
    <citation type="submission" date="2013-07" db="EMBL/GenBank/DDBJ databases">
        <title>Comparative Genomic and Metabolomic Analysis of Twelve Strains of Pseudoalteromonas luteoviolacea.</title>
        <authorList>
            <person name="Vynne N.G."/>
            <person name="Mansson M."/>
            <person name="Gram L."/>
        </authorList>
    </citation>
    <scope>NUCLEOTIDE SEQUENCE [LARGE SCALE GENOMIC DNA]</scope>
    <source>
        <strain evidence="3 4">H33</strain>
    </source>
</reference>
<accession>A0A167GIX1</accession>
<evidence type="ECO:0000259" key="2">
    <source>
        <dbReference type="Pfam" id="PF03572"/>
    </source>
</evidence>
<evidence type="ECO:0000256" key="1">
    <source>
        <dbReference type="SAM" id="SignalP"/>
    </source>
</evidence>
<dbReference type="GO" id="GO:0008236">
    <property type="term" value="F:serine-type peptidase activity"/>
    <property type="evidence" value="ECO:0007669"/>
    <property type="project" value="InterPro"/>
</dbReference>
<feature type="chain" id="PRO_5007886955" description="Tail specific protease domain-containing protein" evidence="1">
    <location>
        <begin position="21"/>
        <end position="647"/>
    </location>
</feature>
<proteinExistence type="predicted"/>
<dbReference type="Pfam" id="PF03572">
    <property type="entry name" value="Peptidase_S41"/>
    <property type="match status" value="1"/>
</dbReference>
<dbReference type="RefSeq" id="WP_081216314.1">
    <property type="nucleotide sequence ID" value="NZ_AUXZ01000013.1"/>
</dbReference>
<dbReference type="SUPFAM" id="SSF52096">
    <property type="entry name" value="ClpP/crotonase"/>
    <property type="match status" value="1"/>
</dbReference>
<name>A0A167GIX1_9GAMM</name>
<dbReference type="Gene3D" id="3.90.226.10">
    <property type="entry name" value="2-enoyl-CoA Hydratase, Chain A, domain 1"/>
    <property type="match status" value="1"/>
</dbReference>
<dbReference type="GO" id="GO:0004175">
    <property type="term" value="F:endopeptidase activity"/>
    <property type="evidence" value="ECO:0007669"/>
    <property type="project" value="TreeGrafter"/>
</dbReference>
<dbReference type="AlphaFoldDB" id="A0A167GIX1"/>
<evidence type="ECO:0000313" key="3">
    <source>
        <dbReference type="EMBL" id="KZN55501.1"/>
    </source>
</evidence>
<dbReference type="PATRIC" id="fig|1365251.3.peg.302"/>
<protein>
    <recommendedName>
        <fullName evidence="2">Tail specific protease domain-containing protein</fullName>
    </recommendedName>
</protein>
<keyword evidence="1" id="KW-0732">Signal</keyword>
<dbReference type="PANTHER" id="PTHR32060">
    <property type="entry name" value="TAIL-SPECIFIC PROTEASE"/>
    <property type="match status" value="1"/>
</dbReference>
<dbReference type="OrthoDB" id="3275712at2"/>
<evidence type="ECO:0000313" key="4">
    <source>
        <dbReference type="Proteomes" id="UP000076503"/>
    </source>
</evidence>
<dbReference type="GO" id="GO:0006508">
    <property type="term" value="P:proteolysis"/>
    <property type="evidence" value="ECO:0007669"/>
    <property type="project" value="InterPro"/>
</dbReference>
<dbReference type="Proteomes" id="UP000076503">
    <property type="component" value="Unassembled WGS sequence"/>
</dbReference>
<organism evidence="3 4">
    <name type="scientific">Pseudoalteromonas luteoviolacea H33</name>
    <dbReference type="NCBI Taxonomy" id="1365251"/>
    <lineage>
        <taxon>Bacteria</taxon>
        <taxon>Pseudomonadati</taxon>
        <taxon>Pseudomonadota</taxon>
        <taxon>Gammaproteobacteria</taxon>
        <taxon>Alteromonadales</taxon>
        <taxon>Pseudoalteromonadaceae</taxon>
        <taxon>Pseudoalteromonas</taxon>
    </lineage>
</organism>
<gene>
    <name evidence="3" type="ORF">N476_07165</name>
</gene>
<feature type="domain" description="Tail specific protease" evidence="2">
    <location>
        <begin position="308"/>
        <end position="477"/>
    </location>
</feature>
<sequence length="647" mass="72437">MKKSSLAYALALVLSTGTLANSYVPLSEVRDQIKSPEYTQQEKQRVVEQARIFLEDLYVHQYSKDIYYGISPGGHVNAVSEIHKVIDELDTLSTEQVHIRLTRIFKAQRDLHLVYVHPQPVRSYTSYLPFEFDKTLDVFGNSEVRVSNLLENLVPYVTDTRLPEVGDKVIAYNGNPIHQVVEQNLYVGFGANEDAGFVRALRAITRKSHAVTLVPEHNEVTIEFLSSQTGETYTATIPWITRVPATSTNSVRTENAGQLLEESTNIEAEQHHTIKAELDTDSGTPFATTPSTDPEVSWAIREVDGKQVGYIKLDRFRVVDNDIDTSLRLMSELLTEELAGTDALVFDVRNNPGGYITYADRLVQLFSPKPAIPTELKFINTKLNYDILHNTVFSTFGPQWQKVLADVAGTNARYTDTASYITVAQNNEFGQSYYKPMGVWSDARTYSSGDVFTCSVQDNGVAKVYGEHNRTGAGGANVMRHSVFSQYVGAPYFEPLPYGQEMTVSWRQMIRHGHHKNAIIEDFGCVADKHVPQTLESLKDSGLGNFETIARDLLREAPNKSTVRFLQSRVTDLDTVGRTFALEVTNTELVEIYLNDVKVDAINISAYGDSSKTIEYTVPTSSQEGQVRFVGLDGGKAPLWNGIRYFY</sequence>
<comment type="caution">
    <text evidence="3">The sequence shown here is derived from an EMBL/GenBank/DDBJ whole genome shotgun (WGS) entry which is preliminary data.</text>
</comment>
<feature type="signal peptide" evidence="1">
    <location>
        <begin position="1"/>
        <end position="20"/>
    </location>
</feature>
<dbReference type="PANTHER" id="PTHR32060:SF22">
    <property type="entry name" value="CARBOXYL-TERMINAL-PROCESSING PEPTIDASE 3, CHLOROPLASTIC"/>
    <property type="match status" value="1"/>
</dbReference>
<dbReference type="InterPro" id="IPR005151">
    <property type="entry name" value="Tail-specific_protease"/>
</dbReference>